<keyword evidence="3" id="KW-1185">Reference proteome</keyword>
<organism evidence="2 3">
    <name type="scientific">Roseibium album</name>
    <dbReference type="NCBI Taxonomy" id="311410"/>
    <lineage>
        <taxon>Bacteria</taxon>
        <taxon>Pseudomonadati</taxon>
        <taxon>Pseudomonadota</taxon>
        <taxon>Alphaproteobacteria</taxon>
        <taxon>Hyphomicrobiales</taxon>
        <taxon>Stappiaceae</taxon>
        <taxon>Roseibium</taxon>
    </lineage>
</organism>
<dbReference type="GeneID" id="97668666"/>
<dbReference type="EMBL" id="CXWC01000002">
    <property type="protein sequence ID" value="CTQ66828.1"/>
    <property type="molecule type" value="Genomic_DNA"/>
</dbReference>
<gene>
    <name evidence="2" type="ORF">LA5096_01240</name>
</gene>
<dbReference type="Proteomes" id="UP000049983">
    <property type="component" value="Unassembled WGS sequence"/>
</dbReference>
<reference evidence="3" key="1">
    <citation type="submission" date="2015-07" db="EMBL/GenBank/DDBJ databases">
        <authorList>
            <person name="Rodrigo-Torres Lidia"/>
            <person name="Arahal R.David."/>
        </authorList>
    </citation>
    <scope>NUCLEOTIDE SEQUENCE [LARGE SCALE GENOMIC DNA]</scope>
    <source>
        <strain evidence="3">CECT 5096</strain>
    </source>
</reference>
<evidence type="ECO:0000313" key="2">
    <source>
        <dbReference type="EMBL" id="CTQ66828.1"/>
    </source>
</evidence>
<evidence type="ECO:0000256" key="1">
    <source>
        <dbReference type="SAM" id="MobiDB-lite"/>
    </source>
</evidence>
<sequence length="68" mass="7409">MASVSDSTSASYSVANIRNEFAINAVKDQAEQERAVADRLNDAQATQEEQRRETRKIPGLGEAVDVTV</sequence>
<feature type="region of interest" description="Disordered" evidence="1">
    <location>
        <begin position="39"/>
        <end position="68"/>
    </location>
</feature>
<protein>
    <submittedName>
        <fullName evidence="2">Uncharacterized protein</fullName>
    </submittedName>
</protein>
<dbReference type="AlphaFoldDB" id="A0A0M6Z771"/>
<accession>A0A0M6Z771</accession>
<evidence type="ECO:0000313" key="3">
    <source>
        <dbReference type="Proteomes" id="UP000049983"/>
    </source>
</evidence>
<proteinExistence type="predicted"/>
<name>A0A0M6Z771_9HYPH</name>
<dbReference type="OrthoDB" id="7679519at2"/>
<dbReference type="RefSeq" id="WP_055115121.1">
    <property type="nucleotide sequence ID" value="NZ_CANKXR010000002.1"/>
</dbReference>